<accession>A0ABU3BV12</accession>
<proteinExistence type="predicted"/>
<name>A0ABU3BV12_9BACT</name>
<organism evidence="1 2">
    <name type="scientific">Rubrivirga litoralis</name>
    <dbReference type="NCBI Taxonomy" id="3075598"/>
    <lineage>
        <taxon>Bacteria</taxon>
        <taxon>Pseudomonadati</taxon>
        <taxon>Rhodothermota</taxon>
        <taxon>Rhodothermia</taxon>
        <taxon>Rhodothermales</taxon>
        <taxon>Rubricoccaceae</taxon>
        <taxon>Rubrivirga</taxon>
    </lineage>
</organism>
<sequence length="502" mass="52368">MQRRPARAPRPVTAAPLPVCLDVPEGARPLVAYGLEELLRGLGLRPEPARRGDARLVVSAGGAAGAGALGLTLTPEAAAALAAPRPARTEALGWVEIDAGGGPERWPLPVGPPGDRPALGRGGGADLVASAAWWLAGLQEAATAARDVHGRFPYGASLQAALGDAPGGPLRPAVDAYRAGLGHALRRLGVSVPGRAWGAGATWAVALTHDLDGLRTRRLRALAGALGRGGAGWLQAGRRALGPDVRWQSALALRRLARRHGARSTWFVKPAAWTAEDLPADLGAARVRRFLRGLEAEGHTVGWHPGYGAHDHPARLRAERARFADALGHAPRLARTHFLRWTDPTTPRLLARAGVQIDSTLGFSQHEGFRRGTSHPFRVFDVEAGRTTDLWEMPLAVMDTTLAAHRGLDAEGAAAALGAVLDAARRSGGCAVVLWHNDLGGDPAGGAGWSARLSALDHAVGRAEAAGAAVAPLDRLLDGWLGRSGQKTSENADTSAAARRSL</sequence>
<dbReference type="Proteomes" id="UP001267426">
    <property type="component" value="Unassembled WGS sequence"/>
</dbReference>
<reference evidence="1 2" key="1">
    <citation type="submission" date="2023-09" db="EMBL/GenBank/DDBJ databases">
        <authorList>
            <person name="Rey-Velasco X."/>
        </authorList>
    </citation>
    <scope>NUCLEOTIDE SEQUENCE [LARGE SCALE GENOMIC DNA]</scope>
    <source>
        <strain evidence="1 2">F394</strain>
    </source>
</reference>
<dbReference type="RefSeq" id="WP_311665735.1">
    <property type="nucleotide sequence ID" value="NZ_JAVRHT010000054.1"/>
</dbReference>
<dbReference type="InterPro" id="IPR011330">
    <property type="entry name" value="Glyco_hydro/deAcase_b/a-brl"/>
</dbReference>
<protein>
    <recommendedName>
        <fullName evidence="3">Polysaccharide deacetylase</fullName>
    </recommendedName>
</protein>
<evidence type="ECO:0008006" key="3">
    <source>
        <dbReference type="Google" id="ProtNLM"/>
    </source>
</evidence>
<keyword evidence="2" id="KW-1185">Reference proteome</keyword>
<evidence type="ECO:0000313" key="2">
    <source>
        <dbReference type="Proteomes" id="UP001267426"/>
    </source>
</evidence>
<dbReference type="EMBL" id="JAVRHT010000054">
    <property type="protein sequence ID" value="MDT0633136.1"/>
    <property type="molecule type" value="Genomic_DNA"/>
</dbReference>
<dbReference type="SUPFAM" id="SSF88713">
    <property type="entry name" value="Glycoside hydrolase/deacetylase"/>
    <property type="match status" value="1"/>
</dbReference>
<evidence type="ECO:0000313" key="1">
    <source>
        <dbReference type="EMBL" id="MDT0633136.1"/>
    </source>
</evidence>
<comment type="caution">
    <text evidence="1">The sequence shown here is derived from an EMBL/GenBank/DDBJ whole genome shotgun (WGS) entry which is preliminary data.</text>
</comment>
<gene>
    <name evidence="1" type="ORF">RM540_15380</name>
</gene>
<dbReference type="Gene3D" id="3.20.20.370">
    <property type="entry name" value="Glycoside hydrolase/deacetylase"/>
    <property type="match status" value="1"/>
</dbReference>